<dbReference type="CDD" id="cd08238">
    <property type="entry name" value="sorbose_phosphate_red"/>
    <property type="match status" value="1"/>
</dbReference>
<name>A0ABW8UGF7_9LACT</name>
<feature type="domain" description="Alcohol dehydrogenase-like N-terminal" evidence="3">
    <location>
        <begin position="26"/>
        <end position="125"/>
    </location>
</feature>
<evidence type="ECO:0000256" key="1">
    <source>
        <dbReference type="ARBA" id="ARBA00023002"/>
    </source>
</evidence>
<dbReference type="PANTHER" id="PTHR43401">
    <property type="entry name" value="L-THREONINE 3-DEHYDROGENASE"/>
    <property type="match status" value="1"/>
</dbReference>
<comment type="caution">
    <text evidence="4">The sequence shown here is derived from an EMBL/GenBank/DDBJ whole genome shotgun (WGS) entry which is preliminary data.</text>
</comment>
<sequence>MKTKAVRLYGKKDLRLEEFELPKIKEDEILASVVTDSICMSTWKLANQGEDHKKAPNNVAENPIIVGHEFCGDILEIGEKWKNNYNVGDRYVIQANLQLPDRPDCPGYSYAYTGGDATYIVISKDVMEQDCLIPYKGETYFEGSLIEPLSCVIGAFEANYHLVEGSYEHNMGIKPEGNLLIMGGTGPMGLLAIDYALHGPVKPKNIVVTDRDQEKLNRAAKIYPSQNGIVVTYVNVADVEDQVPVLKKTVEGNGFDDIFVMVPAPSVVTDGSKLLNADGCLNFFAGPQNKDFFAEVNFYDVHYSFMHYVGTSGGNTEDMRKAVKLIEEKKVHVANVVTHILGLNTVAETTLNQPKIGGGKKLVYTHKEMPLTKLSELNTSNELYSILEKTDGIWSKEAEEYILENQKKI</sequence>
<accession>A0ABW8UGF7</accession>
<dbReference type="Pfam" id="PF08240">
    <property type="entry name" value="ADH_N"/>
    <property type="match status" value="1"/>
</dbReference>
<dbReference type="PANTHER" id="PTHR43401:SF2">
    <property type="entry name" value="L-THREONINE 3-DEHYDROGENASE"/>
    <property type="match status" value="1"/>
</dbReference>
<dbReference type="Pfam" id="PF00107">
    <property type="entry name" value="ADH_zinc_N"/>
    <property type="match status" value="1"/>
</dbReference>
<dbReference type="Proteomes" id="UP001625374">
    <property type="component" value="Unassembled WGS sequence"/>
</dbReference>
<organism evidence="4 5">
    <name type="scientific">Marinilactibacillus psychrotolerans</name>
    <dbReference type="NCBI Taxonomy" id="191770"/>
    <lineage>
        <taxon>Bacteria</taxon>
        <taxon>Bacillati</taxon>
        <taxon>Bacillota</taxon>
        <taxon>Bacilli</taxon>
        <taxon>Lactobacillales</taxon>
        <taxon>Carnobacteriaceae</taxon>
        <taxon>Marinilactibacillus</taxon>
    </lineage>
</organism>
<dbReference type="InterPro" id="IPR013154">
    <property type="entry name" value="ADH-like_N"/>
</dbReference>
<dbReference type="InterPro" id="IPR011032">
    <property type="entry name" value="GroES-like_sf"/>
</dbReference>
<evidence type="ECO:0000313" key="5">
    <source>
        <dbReference type="Proteomes" id="UP001625374"/>
    </source>
</evidence>
<dbReference type="SUPFAM" id="SSF51735">
    <property type="entry name" value="NAD(P)-binding Rossmann-fold domains"/>
    <property type="match status" value="1"/>
</dbReference>
<dbReference type="InterPro" id="IPR036291">
    <property type="entry name" value="NAD(P)-bd_dom_sf"/>
</dbReference>
<evidence type="ECO:0000259" key="2">
    <source>
        <dbReference type="Pfam" id="PF00107"/>
    </source>
</evidence>
<feature type="domain" description="Alcohol dehydrogenase-like C-terminal" evidence="2">
    <location>
        <begin position="187"/>
        <end position="327"/>
    </location>
</feature>
<gene>
    <name evidence="4" type="ORF">ACEN37_01950</name>
</gene>
<dbReference type="SUPFAM" id="SSF50129">
    <property type="entry name" value="GroES-like"/>
    <property type="match status" value="1"/>
</dbReference>
<dbReference type="RefSeq" id="WP_407142211.1">
    <property type="nucleotide sequence ID" value="NZ_JBGQQI010000011.1"/>
</dbReference>
<keyword evidence="5" id="KW-1185">Reference proteome</keyword>
<dbReference type="EMBL" id="JBGQQK010000003">
    <property type="protein sequence ID" value="MFL2102008.1"/>
    <property type="molecule type" value="Genomic_DNA"/>
</dbReference>
<protein>
    <submittedName>
        <fullName evidence="4">Zinc-binding dehydrogenase</fullName>
    </submittedName>
</protein>
<reference evidence="4 5" key="1">
    <citation type="submission" date="2024-08" db="EMBL/GenBank/DDBJ databases">
        <authorList>
            <person name="Arias E."/>
        </authorList>
    </citation>
    <scope>NUCLEOTIDE SEQUENCE [LARGE SCALE GENOMIC DNA]</scope>
    <source>
        <strain evidence="4 5">FAM 24106</strain>
    </source>
</reference>
<keyword evidence="1" id="KW-0560">Oxidoreductase</keyword>
<dbReference type="Gene3D" id="3.90.180.10">
    <property type="entry name" value="Medium-chain alcohol dehydrogenases, catalytic domain"/>
    <property type="match status" value="1"/>
</dbReference>
<dbReference type="Gene3D" id="3.40.50.720">
    <property type="entry name" value="NAD(P)-binding Rossmann-like Domain"/>
    <property type="match status" value="1"/>
</dbReference>
<dbReference type="InterPro" id="IPR013149">
    <property type="entry name" value="ADH-like_C"/>
</dbReference>
<dbReference type="InterPro" id="IPR050129">
    <property type="entry name" value="Zn_alcohol_dh"/>
</dbReference>
<evidence type="ECO:0000313" key="4">
    <source>
        <dbReference type="EMBL" id="MFL2102008.1"/>
    </source>
</evidence>
<evidence type="ECO:0000259" key="3">
    <source>
        <dbReference type="Pfam" id="PF08240"/>
    </source>
</evidence>
<proteinExistence type="predicted"/>